<accession>A0A8I6W5T3</accession>
<keyword evidence="3" id="KW-1185">Reference proteome</keyword>
<evidence type="ECO:0000256" key="1">
    <source>
        <dbReference type="SAM" id="Coils"/>
    </source>
</evidence>
<sequence>MATFIPVKFTEFCQPDATMPFGKELVQITKDLRIALPTITGKPTSSYPEDSRYRIEVHIPGRTFQPRTEPMDFKFIAPNWILGRDMAIHCALGCIKEEYKGCPISPDLFTVSRRNEDGDIISSKTKDALLSYAQTLEKHSGTLEHHVIKDARKIKQLSLRELELEDAAREAHYEHELEVKDFLERIEKLKTRVAYLEEELDMGENLHPEGDVAPLISNDEDYEESSTEGPVTMLF</sequence>
<proteinExistence type="predicted"/>
<protein>
    <submittedName>
        <fullName evidence="2">Uncharacterized protein</fullName>
    </submittedName>
</protein>
<reference evidence="2" key="3">
    <citation type="submission" date="2022-01" db="UniProtKB">
        <authorList>
            <consortium name="EnsemblPlants"/>
        </authorList>
    </citation>
    <scope>IDENTIFICATION</scope>
    <source>
        <strain evidence="2">subsp. vulgare</strain>
    </source>
</reference>
<dbReference type="Proteomes" id="UP000011116">
    <property type="component" value="Chromosome 1H"/>
</dbReference>
<name>A0A8I6W5T3_HORVV</name>
<dbReference type="EnsemblPlants" id="HORVU.MOREX.r3.1HG0046940.1">
    <property type="protein sequence ID" value="HORVU.MOREX.r3.1HG0046940.1.CDS1"/>
    <property type="gene ID" value="HORVU.MOREX.r3.1HG0046940"/>
</dbReference>
<organism evidence="2 3">
    <name type="scientific">Hordeum vulgare subsp. vulgare</name>
    <name type="common">Domesticated barley</name>
    <dbReference type="NCBI Taxonomy" id="112509"/>
    <lineage>
        <taxon>Eukaryota</taxon>
        <taxon>Viridiplantae</taxon>
        <taxon>Streptophyta</taxon>
        <taxon>Embryophyta</taxon>
        <taxon>Tracheophyta</taxon>
        <taxon>Spermatophyta</taxon>
        <taxon>Magnoliopsida</taxon>
        <taxon>Liliopsida</taxon>
        <taxon>Poales</taxon>
        <taxon>Poaceae</taxon>
        <taxon>BOP clade</taxon>
        <taxon>Pooideae</taxon>
        <taxon>Triticodae</taxon>
        <taxon>Triticeae</taxon>
        <taxon>Hordeinae</taxon>
        <taxon>Hordeum</taxon>
    </lineage>
</organism>
<evidence type="ECO:0000313" key="2">
    <source>
        <dbReference type="EnsemblPlants" id="HORVU.MOREX.r3.1HG0046940.1.CDS1"/>
    </source>
</evidence>
<reference evidence="3" key="1">
    <citation type="journal article" date="2012" name="Nature">
        <title>A physical, genetic and functional sequence assembly of the barley genome.</title>
        <authorList>
            <consortium name="The International Barley Genome Sequencing Consortium"/>
            <person name="Mayer K.F."/>
            <person name="Waugh R."/>
            <person name="Brown J.W."/>
            <person name="Schulman A."/>
            <person name="Langridge P."/>
            <person name="Platzer M."/>
            <person name="Fincher G.B."/>
            <person name="Muehlbauer G.J."/>
            <person name="Sato K."/>
            <person name="Close T.J."/>
            <person name="Wise R.P."/>
            <person name="Stein N."/>
        </authorList>
    </citation>
    <scope>NUCLEOTIDE SEQUENCE [LARGE SCALE GENOMIC DNA]</scope>
    <source>
        <strain evidence="3">cv. Morex</strain>
    </source>
</reference>
<keyword evidence="1" id="KW-0175">Coiled coil</keyword>
<evidence type="ECO:0000313" key="3">
    <source>
        <dbReference type="Proteomes" id="UP000011116"/>
    </source>
</evidence>
<dbReference type="Gramene" id="HORVU.MOREX.r3.1HG0046940.1">
    <property type="protein sequence ID" value="HORVU.MOREX.r3.1HG0046940.1.CDS1"/>
    <property type="gene ID" value="HORVU.MOREX.r3.1HG0046940"/>
</dbReference>
<dbReference type="AlphaFoldDB" id="A0A8I6W5T3"/>
<reference evidence="2" key="2">
    <citation type="submission" date="2020-10" db="EMBL/GenBank/DDBJ databases">
        <authorList>
            <person name="Scholz U."/>
            <person name="Mascher M."/>
            <person name="Fiebig A."/>
        </authorList>
    </citation>
    <scope>NUCLEOTIDE SEQUENCE [LARGE SCALE GENOMIC DNA]</scope>
    <source>
        <strain evidence="2">cv. Morex</strain>
    </source>
</reference>
<dbReference type="SMR" id="A0A8I6W5T3"/>
<feature type="coiled-coil region" evidence="1">
    <location>
        <begin position="179"/>
        <end position="206"/>
    </location>
</feature>